<feature type="domain" description="HTH tetR-type" evidence="5">
    <location>
        <begin position="8"/>
        <end position="68"/>
    </location>
</feature>
<evidence type="ECO:0000256" key="4">
    <source>
        <dbReference type="PROSITE-ProRule" id="PRU00335"/>
    </source>
</evidence>
<dbReference type="PRINTS" id="PR00455">
    <property type="entry name" value="HTHTETR"/>
</dbReference>
<evidence type="ECO:0000313" key="6">
    <source>
        <dbReference type="EMBL" id="OEF96632.1"/>
    </source>
</evidence>
<name>A0A1E5G147_9FIRM</name>
<dbReference type="GO" id="GO:0003677">
    <property type="term" value="F:DNA binding"/>
    <property type="evidence" value="ECO:0007669"/>
    <property type="project" value="UniProtKB-UniRule"/>
</dbReference>
<gene>
    <name evidence="6" type="ORF">BHF68_08295</name>
</gene>
<protein>
    <submittedName>
        <fullName evidence="6">AcrR family transcriptional regulator</fullName>
    </submittedName>
</protein>
<dbReference type="Gene3D" id="1.10.357.10">
    <property type="entry name" value="Tetracycline Repressor, domain 2"/>
    <property type="match status" value="1"/>
</dbReference>
<dbReference type="OrthoDB" id="9780939at2"/>
<accession>A0A1E5G147</accession>
<reference evidence="6 7" key="1">
    <citation type="submission" date="2016-09" db="EMBL/GenBank/DDBJ databases">
        <title>Draft genome sequence for the type strain of Desulfuribacillus alkaliarsenatis AHT28, an obligately anaerobic, sulfidogenic bacterium isolated from Russian soda lake sediments.</title>
        <authorList>
            <person name="Abin C.A."/>
            <person name="Hollibaugh J.T."/>
        </authorList>
    </citation>
    <scope>NUCLEOTIDE SEQUENCE [LARGE SCALE GENOMIC DNA]</scope>
    <source>
        <strain evidence="6 7">AHT28</strain>
    </source>
</reference>
<dbReference type="Proteomes" id="UP000094296">
    <property type="component" value="Unassembled WGS sequence"/>
</dbReference>
<dbReference type="PANTHER" id="PTHR47506">
    <property type="entry name" value="TRANSCRIPTIONAL REGULATORY PROTEIN"/>
    <property type="match status" value="1"/>
</dbReference>
<feature type="DNA-binding region" description="H-T-H motif" evidence="4">
    <location>
        <begin position="31"/>
        <end position="50"/>
    </location>
</feature>
<dbReference type="Pfam" id="PF00440">
    <property type="entry name" value="TetR_N"/>
    <property type="match status" value="1"/>
</dbReference>
<keyword evidence="1" id="KW-0805">Transcription regulation</keyword>
<comment type="caution">
    <text evidence="6">The sequence shown here is derived from an EMBL/GenBank/DDBJ whole genome shotgun (WGS) entry which is preliminary data.</text>
</comment>
<dbReference type="EMBL" id="MIJE01000031">
    <property type="protein sequence ID" value="OEF96632.1"/>
    <property type="molecule type" value="Genomic_DNA"/>
</dbReference>
<keyword evidence="2 4" id="KW-0238">DNA-binding</keyword>
<dbReference type="InterPro" id="IPR009057">
    <property type="entry name" value="Homeodomain-like_sf"/>
</dbReference>
<dbReference type="STRING" id="766136.BHF68_08295"/>
<dbReference type="InterPro" id="IPR001647">
    <property type="entry name" value="HTH_TetR"/>
</dbReference>
<evidence type="ECO:0000256" key="2">
    <source>
        <dbReference type="ARBA" id="ARBA00023125"/>
    </source>
</evidence>
<dbReference type="AlphaFoldDB" id="A0A1E5G147"/>
<evidence type="ECO:0000259" key="5">
    <source>
        <dbReference type="PROSITE" id="PS50977"/>
    </source>
</evidence>
<sequence length="190" mass="21717">MGNELDNIKQAEKILNAAFKCIEERGYANVSLRNIADEAGVVLSQLNYYYKNKEGLFTEVINTLAKQFVGEIEANLKKGASKKERIMYLTEYFQEMLRKKPEFFKMFYDITSMSLWSTSLKDIINDLFSNLANLIEKYILTDSNNNPSSIAIARIMLGTILGTSIQVLLAHEQEEIINTLPALELLFDRI</sequence>
<keyword evidence="3" id="KW-0804">Transcription</keyword>
<dbReference type="PROSITE" id="PS50977">
    <property type="entry name" value="HTH_TETR_2"/>
    <property type="match status" value="1"/>
</dbReference>
<dbReference type="RefSeq" id="WP_069643641.1">
    <property type="nucleotide sequence ID" value="NZ_MIJE01000031.1"/>
</dbReference>
<keyword evidence="7" id="KW-1185">Reference proteome</keyword>
<dbReference type="SUPFAM" id="SSF46689">
    <property type="entry name" value="Homeodomain-like"/>
    <property type="match status" value="1"/>
</dbReference>
<evidence type="ECO:0000256" key="1">
    <source>
        <dbReference type="ARBA" id="ARBA00023015"/>
    </source>
</evidence>
<evidence type="ECO:0000256" key="3">
    <source>
        <dbReference type="ARBA" id="ARBA00023163"/>
    </source>
</evidence>
<organism evidence="6 7">
    <name type="scientific">Desulfuribacillus alkaliarsenatis</name>
    <dbReference type="NCBI Taxonomy" id="766136"/>
    <lineage>
        <taxon>Bacteria</taxon>
        <taxon>Bacillati</taxon>
        <taxon>Bacillota</taxon>
        <taxon>Desulfuribacillia</taxon>
        <taxon>Desulfuribacillales</taxon>
        <taxon>Desulfuribacillaceae</taxon>
        <taxon>Desulfuribacillus</taxon>
    </lineage>
</organism>
<evidence type="ECO:0000313" key="7">
    <source>
        <dbReference type="Proteomes" id="UP000094296"/>
    </source>
</evidence>
<proteinExistence type="predicted"/>
<dbReference type="PANTHER" id="PTHR47506:SF6">
    <property type="entry name" value="HTH-TYPE TRANSCRIPTIONAL REPRESSOR NEMR"/>
    <property type="match status" value="1"/>
</dbReference>